<evidence type="ECO:0000313" key="12">
    <source>
        <dbReference type="Proteomes" id="UP000748531"/>
    </source>
</evidence>
<proteinExistence type="inferred from homology"/>
<dbReference type="GO" id="GO:0051603">
    <property type="term" value="P:proteolysis involved in protein catabolic process"/>
    <property type="evidence" value="ECO:0007669"/>
    <property type="project" value="TreeGrafter"/>
</dbReference>
<dbReference type="FunFam" id="3.30.830.10:FF:000005">
    <property type="entry name" value="nardilysin isoform X1"/>
    <property type="match status" value="1"/>
</dbReference>
<comment type="similarity">
    <text evidence="1 7">Belongs to the peptidase M16 family.</text>
</comment>
<dbReference type="Pfam" id="PF16187">
    <property type="entry name" value="Peptidase_M16_M"/>
    <property type="match status" value="1"/>
</dbReference>
<dbReference type="OrthoDB" id="952271at2759"/>
<dbReference type="InterPro" id="IPR011765">
    <property type="entry name" value="Pept_M16_N"/>
</dbReference>
<dbReference type="Pfam" id="PF00675">
    <property type="entry name" value="Peptidase_M16"/>
    <property type="match status" value="1"/>
</dbReference>
<dbReference type="Gene3D" id="3.30.830.10">
    <property type="entry name" value="Metalloenzyme, LuxS/M16 peptidase-like"/>
    <property type="match status" value="3"/>
</dbReference>
<dbReference type="GO" id="GO:0043171">
    <property type="term" value="P:peptide catabolic process"/>
    <property type="evidence" value="ECO:0007669"/>
    <property type="project" value="TreeGrafter"/>
</dbReference>
<dbReference type="InterPro" id="IPR032632">
    <property type="entry name" value="Peptidase_M16_M"/>
</dbReference>
<evidence type="ECO:0000256" key="7">
    <source>
        <dbReference type="RuleBase" id="RU004447"/>
    </source>
</evidence>
<keyword evidence="4" id="KW-0378">Hydrolase</keyword>
<dbReference type="PANTHER" id="PTHR43690">
    <property type="entry name" value="NARDILYSIN"/>
    <property type="match status" value="1"/>
</dbReference>
<dbReference type="InterPro" id="IPR001431">
    <property type="entry name" value="Pept_M16_Zn_BS"/>
</dbReference>
<protein>
    <submittedName>
        <fullName evidence="11">Insulin-degrading enzyme</fullName>
    </submittedName>
</protein>
<dbReference type="PROSITE" id="PS00143">
    <property type="entry name" value="INSULINASE"/>
    <property type="match status" value="1"/>
</dbReference>
<keyword evidence="2" id="KW-0645">Protease</keyword>
<dbReference type="GO" id="GO:0046872">
    <property type="term" value="F:metal ion binding"/>
    <property type="evidence" value="ECO:0007669"/>
    <property type="project" value="UniProtKB-KW"/>
</dbReference>
<comment type="caution">
    <text evidence="11">The sequence shown here is derived from an EMBL/GenBank/DDBJ whole genome shotgun (WGS) entry which is preliminary data.</text>
</comment>
<feature type="domain" description="Peptidase M16 middle/third" evidence="10">
    <location>
        <begin position="387"/>
        <end position="545"/>
    </location>
</feature>
<evidence type="ECO:0000259" key="9">
    <source>
        <dbReference type="Pfam" id="PF05193"/>
    </source>
</evidence>
<dbReference type="PANTHER" id="PTHR43690:SF18">
    <property type="entry name" value="INSULIN-DEGRADING ENZYME-RELATED"/>
    <property type="match status" value="1"/>
</dbReference>
<dbReference type="GO" id="GO:0005829">
    <property type="term" value="C:cytosol"/>
    <property type="evidence" value="ECO:0007669"/>
    <property type="project" value="TreeGrafter"/>
</dbReference>
<dbReference type="Proteomes" id="UP000748531">
    <property type="component" value="Unassembled WGS sequence"/>
</dbReference>
<name>A0A8J4TBU0_9TREM</name>
<evidence type="ECO:0000256" key="5">
    <source>
        <dbReference type="ARBA" id="ARBA00022833"/>
    </source>
</evidence>
<keyword evidence="3" id="KW-0479">Metal-binding</keyword>
<keyword evidence="5" id="KW-0862">Zinc</keyword>
<keyword evidence="12" id="KW-1185">Reference proteome</keyword>
<evidence type="ECO:0000259" key="10">
    <source>
        <dbReference type="Pfam" id="PF16187"/>
    </source>
</evidence>
<evidence type="ECO:0000313" key="11">
    <source>
        <dbReference type="EMBL" id="KAF5398097.1"/>
    </source>
</evidence>
<dbReference type="SUPFAM" id="SSF63411">
    <property type="entry name" value="LuxS/MPP-like metallohydrolase"/>
    <property type="match status" value="3"/>
</dbReference>
<dbReference type="GO" id="GO:0004222">
    <property type="term" value="F:metalloendopeptidase activity"/>
    <property type="evidence" value="ECO:0007669"/>
    <property type="project" value="InterPro"/>
</dbReference>
<dbReference type="Pfam" id="PF05193">
    <property type="entry name" value="Peptidase_M16_C"/>
    <property type="match status" value="1"/>
</dbReference>
<sequence>MLQLSDMNTHALPPSIKKASSVIVTKSPYDDREYKYMELPNKMRVLLISDPNTDKAAACMAVNVGSLSDPHQLPGLAHFCEHMLFLGTMKYPTENAYSKFVLEHGGRYNACTSTDETCFAFDINPNHLDKALDIFAQFFIAPLFTESATDREISAIQAEHEKNSCKDTRRLYQLERSLSLPGHDYSRFLSGNRYSLAQSPCARNVDLRENLMEFHDTWYSANLMALVVLGKEPIDKLETLVTSLFGDVPNKDVPQPSWDDSPWVEAVLKKKTFVTPVAELNQLHLMWPIDDYSEFYKSRTHLLGHEGQGSLLSLLKKMGWVNRLTCGVSRPGKGFASLIISMDLTENGLGRVDDIVAKVYQYLRMLRSDEPQEWIFLENQALNNLHFRFKDKEQPYDYVMQSATNLFRYSPGDVLVGPYLLTYFEPVYIKEILGCLHPDNCRMFLVSRTYEPHCTDLERWYNTRFLCMDIPESTLQRWREIECDIGMTLPAANKYIATEFNIHPRPKDFSTVAPELLVSTELSRLWFLPDHQFGFPKAFVTFHIIRS</sequence>
<evidence type="ECO:0000256" key="4">
    <source>
        <dbReference type="ARBA" id="ARBA00022801"/>
    </source>
</evidence>
<evidence type="ECO:0000256" key="1">
    <source>
        <dbReference type="ARBA" id="ARBA00007261"/>
    </source>
</evidence>
<keyword evidence="6" id="KW-0482">Metalloprotease</keyword>
<dbReference type="InterPro" id="IPR011249">
    <property type="entry name" value="Metalloenz_LuxS/M16"/>
</dbReference>
<dbReference type="InterPro" id="IPR007863">
    <property type="entry name" value="Peptidase_M16_C"/>
</dbReference>
<feature type="non-terminal residue" evidence="11">
    <location>
        <position position="1"/>
    </location>
</feature>
<organism evidence="11 12">
    <name type="scientific">Paragonimus heterotremus</name>
    <dbReference type="NCBI Taxonomy" id="100268"/>
    <lineage>
        <taxon>Eukaryota</taxon>
        <taxon>Metazoa</taxon>
        <taxon>Spiralia</taxon>
        <taxon>Lophotrochozoa</taxon>
        <taxon>Platyhelminthes</taxon>
        <taxon>Trematoda</taxon>
        <taxon>Digenea</taxon>
        <taxon>Plagiorchiida</taxon>
        <taxon>Troglotremata</taxon>
        <taxon>Troglotrematidae</taxon>
        <taxon>Paragonimus</taxon>
    </lineage>
</organism>
<feature type="domain" description="Peptidase M16 C-terminal" evidence="9">
    <location>
        <begin position="208"/>
        <end position="379"/>
    </location>
</feature>
<evidence type="ECO:0000259" key="8">
    <source>
        <dbReference type="Pfam" id="PF00675"/>
    </source>
</evidence>
<dbReference type="GO" id="GO:0005739">
    <property type="term" value="C:mitochondrion"/>
    <property type="evidence" value="ECO:0007669"/>
    <property type="project" value="TreeGrafter"/>
</dbReference>
<accession>A0A8J4TBU0</accession>
<reference evidence="11" key="1">
    <citation type="submission" date="2019-05" db="EMBL/GenBank/DDBJ databases">
        <title>Annotation for the trematode Paragonimus heterotremus.</title>
        <authorList>
            <person name="Choi Y.-J."/>
        </authorList>
    </citation>
    <scope>NUCLEOTIDE SEQUENCE</scope>
    <source>
        <strain evidence="11">LC</strain>
    </source>
</reference>
<dbReference type="FunFam" id="3.30.830.10:FF:000004">
    <property type="entry name" value="Putative insulin-degrading enzyme"/>
    <property type="match status" value="1"/>
</dbReference>
<dbReference type="EMBL" id="LUCH01005420">
    <property type="protein sequence ID" value="KAF5398097.1"/>
    <property type="molecule type" value="Genomic_DNA"/>
</dbReference>
<evidence type="ECO:0000256" key="6">
    <source>
        <dbReference type="ARBA" id="ARBA00023049"/>
    </source>
</evidence>
<evidence type="ECO:0000256" key="2">
    <source>
        <dbReference type="ARBA" id="ARBA00022670"/>
    </source>
</evidence>
<evidence type="ECO:0000256" key="3">
    <source>
        <dbReference type="ARBA" id="ARBA00022723"/>
    </source>
</evidence>
<feature type="domain" description="Peptidase M16 N-terminal" evidence="8">
    <location>
        <begin position="44"/>
        <end position="181"/>
    </location>
</feature>
<dbReference type="InterPro" id="IPR050626">
    <property type="entry name" value="Peptidase_M16"/>
</dbReference>
<dbReference type="AlphaFoldDB" id="A0A8J4TBU0"/>
<gene>
    <name evidence="11" type="ORF">PHET_08738</name>
</gene>